<dbReference type="EMBL" id="KK118895">
    <property type="protein sequence ID" value="KFM74162.1"/>
    <property type="molecule type" value="Genomic_DNA"/>
</dbReference>
<feature type="non-terminal residue" evidence="2">
    <location>
        <position position="117"/>
    </location>
</feature>
<reference evidence="2 3" key="1">
    <citation type="submission" date="2013-11" db="EMBL/GenBank/DDBJ databases">
        <title>Genome sequencing of Stegodyphus mimosarum.</title>
        <authorList>
            <person name="Bechsgaard J."/>
        </authorList>
    </citation>
    <scope>NUCLEOTIDE SEQUENCE [LARGE SCALE GENOMIC DNA]</scope>
</reference>
<evidence type="ECO:0000259" key="1">
    <source>
        <dbReference type="Pfam" id="PF03184"/>
    </source>
</evidence>
<keyword evidence="3" id="KW-1185">Reference proteome</keyword>
<dbReference type="OMA" id="PEMTTEW"/>
<dbReference type="OrthoDB" id="10035668at2759"/>
<dbReference type="Proteomes" id="UP000054359">
    <property type="component" value="Unassembled WGS sequence"/>
</dbReference>
<dbReference type="InterPro" id="IPR004875">
    <property type="entry name" value="DDE_SF_endonuclease_dom"/>
</dbReference>
<dbReference type="AlphaFoldDB" id="A0A087U9X3"/>
<feature type="domain" description="DDE-1" evidence="1">
    <location>
        <begin position="41"/>
        <end position="114"/>
    </location>
</feature>
<evidence type="ECO:0000313" key="3">
    <source>
        <dbReference type="Proteomes" id="UP000054359"/>
    </source>
</evidence>
<gene>
    <name evidence="2" type="ORF">X975_21877</name>
</gene>
<dbReference type="Pfam" id="PF03184">
    <property type="entry name" value="DDE_1"/>
    <property type="match status" value="1"/>
</dbReference>
<accession>A0A087U9X3</accession>
<dbReference type="STRING" id="407821.A0A087U9X3"/>
<proteinExistence type="predicted"/>
<name>A0A087U9X3_STEMI</name>
<dbReference type="GO" id="GO:0003676">
    <property type="term" value="F:nucleic acid binding"/>
    <property type="evidence" value="ECO:0007669"/>
    <property type="project" value="InterPro"/>
</dbReference>
<sequence length="117" mass="13363">MDEMPLAFDSLANRPVDETGMKSVSMLTTGHERTSFACVLSCATNGDMLKPMIIFKRKTNPKGDFRNDVISCADKNGWMCETIMHEWLQKVWQCHKGSFFQPNGLMIMYSMHAHLLE</sequence>
<organism evidence="2 3">
    <name type="scientific">Stegodyphus mimosarum</name>
    <name type="common">African social velvet spider</name>
    <dbReference type="NCBI Taxonomy" id="407821"/>
    <lineage>
        <taxon>Eukaryota</taxon>
        <taxon>Metazoa</taxon>
        <taxon>Ecdysozoa</taxon>
        <taxon>Arthropoda</taxon>
        <taxon>Chelicerata</taxon>
        <taxon>Arachnida</taxon>
        <taxon>Araneae</taxon>
        <taxon>Araneomorphae</taxon>
        <taxon>Entelegynae</taxon>
        <taxon>Eresoidea</taxon>
        <taxon>Eresidae</taxon>
        <taxon>Stegodyphus</taxon>
    </lineage>
</organism>
<protein>
    <submittedName>
        <fullName evidence="2">Pogo transposable element with KRAB</fullName>
    </submittedName>
</protein>
<evidence type="ECO:0000313" key="2">
    <source>
        <dbReference type="EMBL" id="KFM74162.1"/>
    </source>
</evidence>